<dbReference type="PANTHER" id="PTHR30069">
    <property type="entry name" value="TONB-DEPENDENT OUTER MEMBRANE RECEPTOR"/>
    <property type="match status" value="1"/>
</dbReference>
<keyword evidence="8 15" id="KW-0675">Receptor</keyword>
<comment type="subcellular location">
    <subcellularLocation>
        <location evidence="1 10">Cell outer membrane</location>
        <topology evidence="1 10">Multi-pass membrane protein</topology>
    </subcellularLocation>
</comment>
<evidence type="ECO:0000313" key="15">
    <source>
        <dbReference type="EMBL" id="NME69125.1"/>
    </source>
</evidence>
<dbReference type="PROSITE" id="PS52016">
    <property type="entry name" value="TONB_DEPENDENT_REC_3"/>
    <property type="match status" value="1"/>
</dbReference>
<keyword evidence="9 10" id="KW-0998">Cell outer membrane</keyword>
<dbReference type="Gene3D" id="2.170.130.10">
    <property type="entry name" value="TonB-dependent receptor, plug domain"/>
    <property type="match status" value="1"/>
</dbReference>
<accession>A0A7X9RUT5</accession>
<dbReference type="AlphaFoldDB" id="A0A7X9RUT5"/>
<keyword evidence="4 10" id="KW-0812">Transmembrane</keyword>
<dbReference type="InterPro" id="IPR039426">
    <property type="entry name" value="TonB-dep_rcpt-like"/>
</dbReference>
<evidence type="ECO:0000256" key="11">
    <source>
        <dbReference type="RuleBase" id="RU003357"/>
    </source>
</evidence>
<feature type="domain" description="TonB-dependent receptor-like beta-barrel" evidence="13">
    <location>
        <begin position="390"/>
        <end position="803"/>
    </location>
</feature>
<feature type="chain" id="PRO_5030810454" evidence="12">
    <location>
        <begin position="23"/>
        <end position="830"/>
    </location>
</feature>
<evidence type="ECO:0000256" key="10">
    <source>
        <dbReference type="PROSITE-ProRule" id="PRU01360"/>
    </source>
</evidence>
<evidence type="ECO:0000256" key="5">
    <source>
        <dbReference type="ARBA" id="ARBA00022729"/>
    </source>
</evidence>
<evidence type="ECO:0000256" key="6">
    <source>
        <dbReference type="ARBA" id="ARBA00023077"/>
    </source>
</evidence>
<dbReference type="Gene3D" id="2.40.170.20">
    <property type="entry name" value="TonB-dependent receptor, beta-barrel domain"/>
    <property type="match status" value="1"/>
</dbReference>
<dbReference type="InterPro" id="IPR012910">
    <property type="entry name" value="Plug_dom"/>
</dbReference>
<evidence type="ECO:0000259" key="13">
    <source>
        <dbReference type="Pfam" id="PF00593"/>
    </source>
</evidence>
<dbReference type="GO" id="GO:0009279">
    <property type="term" value="C:cell outer membrane"/>
    <property type="evidence" value="ECO:0007669"/>
    <property type="project" value="UniProtKB-SubCell"/>
</dbReference>
<evidence type="ECO:0000256" key="9">
    <source>
        <dbReference type="ARBA" id="ARBA00023237"/>
    </source>
</evidence>
<evidence type="ECO:0000256" key="7">
    <source>
        <dbReference type="ARBA" id="ARBA00023136"/>
    </source>
</evidence>
<reference evidence="15 16" key="1">
    <citation type="submission" date="2020-04" db="EMBL/GenBank/DDBJ databases">
        <title>Flammeovirga sp. SR4, a novel species isolated from seawater.</title>
        <authorList>
            <person name="Wang X."/>
        </authorList>
    </citation>
    <scope>NUCLEOTIDE SEQUENCE [LARGE SCALE GENOMIC DNA]</scope>
    <source>
        <strain evidence="15 16">ATCC 23126</strain>
    </source>
</reference>
<feature type="signal peptide" evidence="12">
    <location>
        <begin position="1"/>
        <end position="22"/>
    </location>
</feature>
<comment type="caution">
    <text evidence="15">The sequence shown here is derived from an EMBL/GenBank/DDBJ whole genome shotgun (WGS) entry which is preliminary data.</text>
</comment>
<keyword evidence="2 10" id="KW-0813">Transport</keyword>
<protein>
    <submittedName>
        <fullName evidence="15">TonB-dependent receptor</fullName>
    </submittedName>
</protein>
<evidence type="ECO:0000256" key="1">
    <source>
        <dbReference type="ARBA" id="ARBA00004571"/>
    </source>
</evidence>
<evidence type="ECO:0000259" key="14">
    <source>
        <dbReference type="Pfam" id="PF07715"/>
    </source>
</evidence>
<gene>
    <name evidence="15" type="ORF">HHU12_14210</name>
</gene>
<keyword evidence="3 10" id="KW-1134">Transmembrane beta strand</keyword>
<proteinExistence type="inferred from homology"/>
<dbReference type="SUPFAM" id="SSF56935">
    <property type="entry name" value="Porins"/>
    <property type="match status" value="1"/>
</dbReference>
<dbReference type="PANTHER" id="PTHR30069:SF29">
    <property type="entry name" value="HEMOGLOBIN AND HEMOGLOBIN-HAPTOGLOBIN-BINDING PROTEIN 1-RELATED"/>
    <property type="match status" value="1"/>
</dbReference>
<dbReference type="Proteomes" id="UP000576082">
    <property type="component" value="Unassembled WGS sequence"/>
</dbReference>
<sequence>MKNIFKLFLFFFFLINSFVLQAQVFSVQNALHSGIEGVFIRDEHGESTITNEQGNFELFGNGKRFTFSHVNYKSVTVSRNYLTQYAVIYLDEKIISLDEVVVGGNKWEEKSYENPQQIKTIKSIAIANDMPRTSADLIGNTGEVYIQQSQMGGGSPMIRGFSANQILLVVDGVRMNNAIYRSGNLQNILSIDPQSVENAEIIFGPGSVIYGSDALGGVIDFHTRTPKLSSQTNAFLHGDASIRLASATGEGTGTIHLNVSNNKWAWHGGFSYSSFQDLIAGGWYKSNSDMFGQRKFTVKYENGSDLIQSNFHQLEKQTPSAYEQFSTQQKLRFKPNKYVDAQYSFLLTNTTNIPRYDRLTELNSIKDENGQDLNVTSEDVFGIDNNELQTVYGNTTPKFSEWYYGPQFWMLNALKIKLSKPTRLYDNLKTTLSYQLVNEDRHNRKFNNENRYNDYVDVNIWGLNLDLIKRINEKIEIAYGFEGTTNKVSSRANRYNILTGRKEDALPRYAGGGSFYSTLGFYGLGKYRFNEKWIASFGLRYSHTFITSDYTDQASQQLNLPYDHFNYDVGSLTGSIGATYQYEGWLLKTQFAKGFKAPNIDDIGKVYNPSKDDLVVPNPDLKPTDVYTLDLTVEKRWDDIFQVGVTGFYSWLHNAMLRNPYQYNGKDSIEIDNEKYAVFALQNTGSARIAGYSLNLKANISRELSLQGTYTYIFGEDEATGDRLRHVPPEFGKIALLYSRNRWHVGLNTFFSGSIAFQDLAPSEQAKPYLYAHEGVLSWWTLNFQSSLRFRDFAEIHFNVDNIFDQNYRTYSSGINAAGRNFSFGMRGFF</sequence>
<dbReference type="InterPro" id="IPR036942">
    <property type="entry name" value="Beta-barrel_TonB_sf"/>
</dbReference>
<dbReference type="PROSITE" id="PS01156">
    <property type="entry name" value="TONB_DEPENDENT_REC_2"/>
    <property type="match status" value="1"/>
</dbReference>
<dbReference type="GO" id="GO:0015344">
    <property type="term" value="F:siderophore uptake transmembrane transporter activity"/>
    <property type="evidence" value="ECO:0007669"/>
    <property type="project" value="TreeGrafter"/>
</dbReference>
<evidence type="ECO:0000256" key="4">
    <source>
        <dbReference type="ARBA" id="ARBA00022692"/>
    </source>
</evidence>
<evidence type="ECO:0000256" key="8">
    <source>
        <dbReference type="ARBA" id="ARBA00023170"/>
    </source>
</evidence>
<dbReference type="EMBL" id="JABANE010000035">
    <property type="protein sequence ID" value="NME69125.1"/>
    <property type="molecule type" value="Genomic_DNA"/>
</dbReference>
<comment type="similarity">
    <text evidence="10 11">Belongs to the TonB-dependent receptor family.</text>
</comment>
<dbReference type="InterPro" id="IPR010917">
    <property type="entry name" value="TonB_rcpt_CS"/>
</dbReference>
<keyword evidence="16" id="KW-1185">Reference proteome</keyword>
<dbReference type="Pfam" id="PF07715">
    <property type="entry name" value="Plug"/>
    <property type="match status" value="1"/>
</dbReference>
<evidence type="ECO:0000256" key="12">
    <source>
        <dbReference type="SAM" id="SignalP"/>
    </source>
</evidence>
<name>A0A7X9RUT5_9BACT</name>
<evidence type="ECO:0000313" key="16">
    <source>
        <dbReference type="Proteomes" id="UP000576082"/>
    </source>
</evidence>
<organism evidence="15 16">
    <name type="scientific">Flammeovirga aprica JL-4</name>
    <dbReference type="NCBI Taxonomy" id="694437"/>
    <lineage>
        <taxon>Bacteria</taxon>
        <taxon>Pseudomonadati</taxon>
        <taxon>Bacteroidota</taxon>
        <taxon>Cytophagia</taxon>
        <taxon>Cytophagales</taxon>
        <taxon>Flammeovirgaceae</taxon>
        <taxon>Flammeovirga</taxon>
    </lineage>
</organism>
<keyword evidence="7 10" id="KW-0472">Membrane</keyword>
<dbReference type="Pfam" id="PF00593">
    <property type="entry name" value="TonB_dep_Rec_b-barrel"/>
    <property type="match status" value="1"/>
</dbReference>
<evidence type="ECO:0000256" key="2">
    <source>
        <dbReference type="ARBA" id="ARBA00022448"/>
    </source>
</evidence>
<feature type="domain" description="TonB-dependent receptor plug" evidence="14">
    <location>
        <begin position="112"/>
        <end position="218"/>
    </location>
</feature>
<keyword evidence="5 12" id="KW-0732">Signal</keyword>
<dbReference type="InterPro" id="IPR037066">
    <property type="entry name" value="Plug_dom_sf"/>
</dbReference>
<dbReference type="GO" id="GO:0044718">
    <property type="term" value="P:siderophore transmembrane transport"/>
    <property type="evidence" value="ECO:0007669"/>
    <property type="project" value="TreeGrafter"/>
</dbReference>
<evidence type="ECO:0000256" key="3">
    <source>
        <dbReference type="ARBA" id="ARBA00022452"/>
    </source>
</evidence>
<dbReference type="RefSeq" id="WP_169657410.1">
    <property type="nucleotide sequence ID" value="NZ_JABANE010000035.1"/>
</dbReference>
<keyword evidence="6 11" id="KW-0798">TonB box</keyword>
<dbReference type="InterPro" id="IPR000531">
    <property type="entry name" value="Beta-barrel_TonB"/>
</dbReference>